<evidence type="ECO:0000256" key="2">
    <source>
        <dbReference type="ARBA" id="ARBA00004775"/>
    </source>
</evidence>
<reference evidence="11" key="2">
    <citation type="submission" date="2025-08" db="UniProtKB">
        <authorList>
            <consortium name="Ensembl"/>
        </authorList>
    </citation>
    <scope>IDENTIFICATION</scope>
</reference>
<dbReference type="CDD" id="cd00714">
    <property type="entry name" value="GFAT"/>
    <property type="match status" value="1"/>
</dbReference>
<evidence type="ECO:0000256" key="8">
    <source>
        <dbReference type="ARBA" id="ARBA00022962"/>
    </source>
</evidence>
<keyword evidence="5" id="KW-0032">Aminotransferase</keyword>
<dbReference type="InParanoid" id="A0A7N6FHB2"/>
<dbReference type="AlphaFoldDB" id="A0A7N6FHB2"/>
<evidence type="ECO:0000259" key="10">
    <source>
        <dbReference type="PROSITE" id="PS51464"/>
    </source>
</evidence>
<name>A0A7N6FHB2_ANATE</name>
<evidence type="ECO:0000313" key="12">
    <source>
        <dbReference type="Proteomes" id="UP000265040"/>
    </source>
</evidence>
<evidence type="ECO:0000256" key="5">
    <source>
        <dbReference type="ARBA" id="ARBA00022576"/>
    </source>
</evidence>
<evidence type="ECO:0000313" key="11">
    <source>
        <dbReference type="Ensembl" id="ENSATEP00000061635.2"/>
    </source>
</evidence>
<sequence length="665" mass="74697">ILEILLKGLRRLEYRGYDSAGVGIDGGNGKEWESNAKSIQLIKQRGKVKALDEEINKQQDIDLDVEFDVHLGIAHTRWATHGVPSPVNSHPQRSDKSNEFIVIHNGIITNYKDLRKFLESKGYEFESETDTETIAKLVKYMYDNRESDDINFATLVERVTQQLEGAFALVFKSVHYPGEAIKFFIDLLIAVVQEGKSSADWSTPSFFSVFSAGKDKKSCSALPRTDQDTCLFPVDEKAVEYYFASDASAVIEHTNRVIFLEDDDVAAVMDGRLSIHRIKRKTGDYPARAIQTLQMELQQIMKGNYSSFMQKEIFEQPESVVNTMRGRINFDNNTVTLGGLKDHIKEIQRCRRLILIACGTSYHAGVATRQVLEELTELPVMVELASDFLDRNTPVFRDDVCFFISQSGETADSLLALRYCKERGALTVGITNTVGSSISRETDCGVHINAGPEVGVASTKAYTSQFVALIMFALLMCDDRISMQPRRREIIQGLRVLPDLIKEVLSLDDEIQKLATELYQQKSVLIMGRGYHYATCLEGALKIKEITYMHSEGILAGELKHGPLALVDKLMPVIMIIMRDHTYTKCQNALQQVVARQGRPIVVCDKDDYETIKNSSRTIKVPHCVDCLQGILSVIPLQLLSFHLAVLRGYDVDCPRNLAKSVTVE</sequence>
<dbReference type="PROSITE" id="PS51464">
    <property type="entry name" value="SIS"/>
    <property type="match status" value="2"/>
</dbReference>
<dbReference type="InterPro" id="IPR001347">
    <property type="entry name" value="SIS_dom"/>
</dbReference>
<dbReference type="Gene3D" id="3.60.20.10">
    <property type="entry name" value="Glutamine Phosphoribosylpyrophosphate, subunit 1, domain 1"/>
    <property type="match status" value="1"/>
</dbReference>
<dbReference type="FunFam" id="3.40.50.10490:FF:000001">
    <property type="entry name" value="Glutamine--fructose-6-phosphate aminotransferase [isomerizing]"/>
    <property type="match status" value="1"/>
</dbReference>
<dbReference type="NCBIfam" id="NF001484">
    <property type="entry name" value="PRK00331.1"/>
    <property type="match status" value="1"/>
</dbReference>
<dbReference type="Gene3D" id="3.40.50.10490">
    <property type="entry name" value="Glucose-6-phosphate isomerase like protein, domain 1"/>
    <property type="match status" value="2"/>
</dbReference>
<dbReference type="GO" id="GO:0006048">
    <property type="term" value="P:UDP-N-acetylglucosamine biosynthetic process"/>
    <property type="evidence" value="ECO:0007669"/>
    <property type="project" value="UniProtKB-UniPathway"/>
</dbReference>
<keyword evidence="12" id="KW-1185">Reference proteome</keyword>
<evidence type="ECO:0000256" key="3">
    <source>
        <dbReference type="ARBA" id="ARBA00012916"/>
    </source>
</evidence>
<proteinExistence type="predicted"/>
<evidence type="ECO:0000256" key="6">
    <source>
        <dbReference type="ARBA" id="ARBA00022679"/>
    </source>
</evidence>
<reference evidence="11" key="3">
    <citation type="submission" date="2025-09" db="UniProtKB">
        <authorList>
            <consortium name="Ensembl"/>
        </authorList>
    </citation>
    <scope>IDENTIFICATION</scope>
</reference>
<dbReference type="SUPFAM" id="SSF53697">
    <property type="entry name" value="SIS domain"/>
    <property type="match status" value="1"/>
</dbReference>
<gene>
    <name evidence="11" type="primary">GFPT1</name>
</gene>
<keyword evidence="7" id="KW-0677">Repeat</keyword>
<evidence type="ECO:0000256" key="7">
    <source>
        <dbReference type="ARBA" id="ARBA00022737"/>
    </source>
</evidence>
<dbReference type="Ensembl" id="ENSATET00000058687.2">
    <property type="protein sequence ID" value="ENSATEP00000061635.2"/>
    <property type="gene ID" value="ENSATEG00000000048.3"/>
</dbReference>
<comment type="catalytic activity">
    <reaction evidence="1">
        <text>D-fructose 6-phosphate + L-glutamine = D-glucosamine 6-phosphate + L-glutamate</text>
        <dbReference type="Rhea" id="RHEA:13237"/>
        <dbReference type="ChEBI" id="CHEBI:29985"/>
        <dbReference type="ChEBI" id="CHEBI:58359"/>
        <dbReference type="ChEBI" id="CHEBI:58725"/>
        <dbReference type="ChEBI" id="CHEBI:61527"/>
        <dbReference type="EC" id="2.6.1.16"/>
    </reaction>
</comment>
<dbReference type="InterPro" id="IPR035490">
    <property type="entry name" value="GlmS/FrlB_SIS"/>
</dbReference>
<keyword evidence="6" id="KW-0808">Transferase</keyword>
<feature type="domain" description="Glutamine amidotransferase type-2" evidence="9">
    <location>
        <begin position="1"/>
        <end position="271"/>
    </location>
</feature>
<dbReference type="FunCoup" id="A0A7N6FHB2">
    <property type="interactions" value="1013"/>
</dbReference>
<dbReference type="FunFam" id="3.60.20.10:FF:000052">
    <property type="entry name" value="Glutamine--fructose-6-phosphate aminotransferase [isomerizing] 2"/>
    <property type="match status" value="1"/>
</dbReference>
<dbReference type="GO" id="GO:0006002">
    <property type="term" value="P:fructose 6-phosphate metabolic process"/>
    <property type="evidence" value="ECO:0007669"/>
    <property type="project" value="TreeGrafter"/>
</dbReference>
<comment type="pathway">
    <text evidence="2">Nucleotide-sugar biosynthesis; UDP-N-acetyl-alpha-D-glucosamine biosynthesis; alpha-D-glucosamine 6-phosphate from D-fructose 6-phosphate: step 1/1.</text>
</comment>
<protein>
    <recommendedName>
        <fullName evidence="3">glutamine--fructose-6-phosphate transaminase (isomerizing)</fullName>
        <ecNumber evidence="3">2.6.1.16</ecNumber>
    </recommendedName>
</protein>
<dbReference type="NCBIfam" id="TIGR01135">
    <property type="entry name" value="glmS"/>
    <property type="match status" value="1"/>
</dbReference>
<keyword evidence="8" id="KW-0315">Glutamine amidotransferase</keyword>
<dbReference type="InterPro" id="IPR005855">
    <property type="entry name" value="GFAT"/>
</dbReference>
<dbReference type="PANTHER" id="PTHR10937:SF12">
    <property type="entry name" value="GLUTAMINE--FRUCTOSE-6-PHOSPHATE AMINOTRANSFERASE [ISOMERIZING] 1"/>
    <property type="match status" value="1"/>
</dbReference>
<evidence type="ECO:0000256" key="4">
    <source>
        <dbReference type="ARBA" id="ARBA00022553"/>
    </source>
</evidence>
<dbReference type="CDD" id="cd05009">
    <property type="entry name" value="SIS_GlmS_GlmD_2"/>
    <property type="match status" value="1"/>
</dbReference>
<feature type="domain" description="SIS" evidence="10">
    <location>
        <begin position="343"/>
        <end position="482"/>
    </location>
</feature>
<dbReference type="UniPathway" id="UPA00113">
    <property type="reaction ID" value="UER00528"/>
</dbReference>
<dbReference type="InterPro" id="IPR035466">
    <property type="entry name" value="GlmS/AgaS_SIS"/>
</dbReference>
<dbReference type="EC" id="2.6.1.16" evidence="3"/>
<dbReference type="PANTHER" id="PTHR10937">
    <property type="entry name" value="GLUCOSAMINE--FRUCTOSE-6-PHOSPHATE AMINOTRANSFERASE, ISOMERIZING"/>
    <property type="match status" value="1"/>
</dbReference>
<dbReference type="GO" id="GO:0004360">
    <property type="term" value="F:glutamine-fructose-6-phosphate transaminase (isomerizing) activity"/>
    <property type="evidence" value="ECO:0007669"/>
    <property type="project" value="UniProtKB-EC"/>
</dbReference>
<dbReference type="SUPFAM" id="SSF56235">
    <property type="entry name" value="N-terminal nucleophile aminohydrolases (Ntn hydrolases)"/>
    <property type="match status" value="1"/>
</dbReference>
<organism evidence="11 12">
    <name type="scientific">Anabas testudineus</name>
    <name type="common">Climbing perch</name>
    <name type="synonym">Anthias testudineus</name>
    <dbReference type="NCBI Taxonomy" id="64144"/>
    <lineage>
        <taxon>Eukaryota</taxon>
        <taxon>Metazoa</taxon>
        <taxon>Chordata</taxon>
        <taxon>Craniata</taxon>
        <taxon>Vertebrata</taxon>
        <taxon>Euteleostomi</taxon>
        <taxon>Actinopterygii</taxon>
        <taxon>Neopterygii</taxon>
        <taxon>Teleostei</taxon>
        <taxon>Neoteleostei</taxon>
        <taxon>Acanthomorphata</taxon>
        <taxon>Anabantaria</taxon>
        <taxon>Anabantiformes</taxon>
        <taxon>Anabantoidei</taxon>
        <taxon>Anabantidae</taxon>
        <taxon>Anabas</taxon>
    </lineage>
</organism>
<dbReference type="Pfam" id="PF01380">
    <property type="entry name" value="SIS"/>
    <property type="match status" value="2"/>
</dbReference>
<dbReference type="GO" id="GO:0097367">
    <property type="term" value="F:carbohydrate derivative binding"/>
    <property type="evidence" value="ECO:0007669"/>
    <property type="project" value="InterPro"/>
</dbReference>
<reference evidence="11" key="1">
    <citation type="submission" date="2021-04" db="EMBL/GenBank/DDBJ databases">
        <authorList>
            <consortium name="Wellcome Sanger Institute Data Sharing"/>
        </authorList>
    </citation>
    <scope>NUCLEOTIDE SEQUENCE [LARGE SCALE GENOMIC DNA]</scope>
</reference>
<dbReference type="PROSITE" id="PS51278">
    <property type="entry name" value="GATASE_TYPE_2"/>
    <property type="match status" value="1"/>
</dbReference>
<keyword evidence="4" id="KW-0597">Phosphoprotein</keyword>
<evidence type="ECO:0000256" key="1">
    <source>
        <dbReference type="ARBA" id="ARBA00001031"/>
    </source>
</evidence>
<dbReference type="CDD" id="cd05008">
    <property type="entry name" value="SIS_GlmS_GlmD_1"/>
    <property type="match status" value="1"/>
</dbReference>
<dbReference type="FunFam" id="3.40.50.10490:FF:000126">
    <property type="entry name" value="Glutamine--fructose-6-phosphate aminotransferase [isomerizing] 1"/>
    <property type="match status" value="1"/>
</dbReference>
<dbReference type="InterPro" id="IPR029055">
    <property type="entry name" value="Ntn_hydrolases_N"/>
</dbReference>
<feature type="domain" description="SIS" evidence="10">
    <location>
        <begin position="514"/>
        <end position="655"/>
    </location>
</feature>
<dbReference type="InterPro" id="IPR046348">
    <property type="entry name" value="SIS_dom_sf"/>
</dbReference>
<accession>A0A7N6FHB2</accession>
<dbReference type="Pfam" id="PF13522">
    <property type="entry name" value="GATase_6"/>
    <property type="match status" value="1"/>
</dbReference>
<evidence type="ECO:0000259" key="9">
    <source>
        <dbReference type="PROSITE" id="PS51278"/>
    </source>
</evidence>
<dbReference type="InterPro" id="IPR047084">
    <property type="entry name" value="GFAT_N"/>
</dbReference>
<dbReference type="GeneTree" id="ENSGT00940000158488"/>
<dbReference type="Proteomes" id="UP000265040">
    <property type="component" value="Chromosome 9"/>
</dbReference>
<dbReference type="GO" id="GO:0006487">
    <property type="term" value="P:protein N-linked glycosylation"/>
    <property type="evidence" value="ECO:0007669"/>
    <property type="project" value="TreeGrafter"/>
</dbReference>
<dbReference type="InterPro" id="IPR017932">
    <property type="entry name" value="GATase_2_dom"/>
</dbReference>